<reference evidence="4" key="1">
    <citation type="submission" date="2014-07" db="EMBL/GenBank/DDBJ databases">
        <authorList>
            <person name="Wibberg D."/>
        </authorList>
    </citation>
    <scope>NUCLEOTIDE SEQUENCE [LARGE SCALE GENOMIC DNA]</scope>
    <source>
        <strain evidence="4">DG5</strain>
    </source>
</reference>
<dbReference type="STRING" id="29343.CCDG5_1624"/>
<name>A0A078KQC2_9FIRM</name>
<feature type="transmembrane region" description="Helical" evidence="1">
    <location>
        <begin position="85"/>
        <end position="115"/>
    </location>
</feature>
<feature type="domain" description="DUF4064" evidence="2">
    <location>
        <begin position="9"/>
        <end position="94"/>
    </location>
</feature>
<dbReference type="PATRIC" id="fig|29343.3.peg.1709"/>
<keyword evidence="1" id="KW-0472">Membrane</keyword>
<dbReference type="HOGENOM" id="CLU_1988747_0_0_9"/>
<feature type="transmembrane region" description="Helical" evidence="1">
    <location>
        <begin position="12"/>
        <end position="36"/>
    </location>
</feature>
<keyword evidence="1" id="KW-1133">Transmembrane helix</keyword>
<keyword evidence="4" id="KW-1185">Reference proteome</keyword>
<protein>
    <submittedName>
        <fullName evidence="3">Putative secreted protein</fullName>
    </submittedName>
</protein>
<dbReference type="AlphaFoldDB" id="A0A078KQC2"/>
<organism evidence="3 4">
    <name type="scientific">[Clostridium] cellulosi</name>
    <dbReference type="NCBI Taxonomy" id="29343"/>
    <lineage>
        <taxon>Bacteria</taxon>
        <taxon>Bacillati</taxon>
        <taxon>Bacillota</taxon>
        <taxon>Clostridia</taxon>
        <taxon>Eubacteriales</taxon>
        <taxon>Oscillospiraceae</taxon>
        <taxon>Oscillospiraceae incertae sedis</taxon>
    </lineage>
</organism>
<evidence type="ECO:0000256" key="1">
    <source>
        <dbReference type="SAM" id="Phobius"/>
    </source>
</evidence>
<feature type="transmembrane region" description="Helical" evidence="1">
    <location>
        <begin position="56"/>
        <end position="73"/>
    </location>
</feature>
<dbReference type="InterPro" id="IPR025273">
    <property type="entry name" value="DUF4064"/>
</dbReference>
<dbReference type="Pfam" id="PF13273">
    <property type="entry name" value="DUF4064"/>
    <property type="match status" value="1"/>
</dbReference>
<evidence type="ECO:0000313" key="3">
    <source>
        <dbReference type="EMBL" id="CDZ24732.1"/>
    </source>
</evidence>
<evidence type="ECO:0000259" key="2">
    <source>
        <dbReference type="Pfam" id="PF13273"/>
    </source>
</evidence>
<evidence type="ECO:0000313" key="4">
    <source>
        <dbReference type="Proteomes" id="UP000032431"/>
    </source>
</evidence>
<gene>
    <name evidence="3" type="ORF">CCDG5_1624</name>
</gene>
<dbReference type="EMBL" id="LM995447">
    <property type="protein sequence ID" value="CDZ24732.1"/>
    <property type="molecule type" value="Genomic_DNA"/>
</dbReference>
<sequence length="125" mass="12591">MAKVRGTSNAPMILGIIGGVLGIPGSICSGACAAGLTSLSEGATTEVTNAAGNTFMIIGLIGSILGLVFGILAKKMPIPAGILMLVATVLVGITLVTFSFLNLAVVILFLIGAIISFTQKKETIE</sequence>
<accession>A0A078KQC2</accession>
<proteinExistence type="predicted"/>
<keyword evidence="1" id="KW-0812">Transmembrane</keyword>
<dbReference type="KEGG" id="ccel:CCDG5_1624"/>
<dbReference type="Proteomes" id="UP000032431">
    <property type="component" value="Chromosome I"/>
</dbReference>